<dbReference type="RefSeq" id="XP_020097378.1">
    <property type="nucleotide sequence ID" value="XM_020241789.1"/>
</dbReference>
<dbReference type="Gene3D" id="1.20.272.10">
    <property type="match status" value="1"/>
</dbReference>
<feature type="compositionally biased region" description="Polar residues" evidence="1">
    <location>
        <begin position="142"/>
        <end position="153"/>
    </location>
</feature>
<sequence>MPPIMEYTSSHSKPPPSRRRSGYEPSDTETEWQESPWHEGPLTSNRPKTPTGPSRTISPLNSSRRHSSREDAASIGSSKVPRASPIARRHSRSPFKGASVGNNERKSVSPYKGRIEDLNYENDGLSNFLHKRSQRTPPKFRSSVQNDSYSQFEVSRGSERSKNNRNRSISAPRPRSRESHELITVPSTHTMDQVPFSLTNNNATARDPSPNKMHDSAGNDKLPKSLAYNAYSYMSTDISQGDIFFSRDCTVQQKVSVGYNGDKACDKEMKVVSESSVAHNENRGFGGSGQVPKAVSISTVLSQTNTSSNPSLSRLSSSKTNTSSNFHRGRLGSDSAKYSDSSGKVSIGFVKFTLNRQKGQKDIWLSCIKRGPCRRPKSPENRAVDEASFINKAFVVEKLRPFWAEKYRPRTLNGFICHRLQVQQLKQLVSHDGCPHILFKGPPGSGKKSLCMALLQEIFGDSSLKVTHDLRRFRIQESQPAQIVVPLTSSPHHVELNLRSQVKNARHALMAIAKEIAGNHTEALDDPSFKMDYKVIVLYDVDKATENVQHLIKWVMDCYADACKIILCCEDEADLLEPVKSRCKVVTVDAPGVDEITDILIHIARREKFELSGRFAAAIATKSKQNLREAIMALEACKAHKYPFVDEQPIPFGWEEVLIELAADILTDPSPERLTLTRGKFQKLLMEFVHPKLILQKLVEQFLKGIEAGIKRELYYWHAYYDKRLPTGASALLKLEEFVAKFMSIHRKNFPGSLYG</sequence>
<reference evidence="2" key="1">
    <citation type="journal article" date="2015" name="Nat. Genet.">
        <title>The pineapple genome and the evolution of CAM photosynthesis.</title>
        <authorList>
            <person name="Ming R."/>
            <person name="VanBuren R."/>
            <person name="Wai C.M."/>
            <person name="Tang H."/>
            <person name="Schatz M.C."/>
            <person name="Bowers J.E."/>
            <person name="Lyons E."/>
            <person name="Wang M.L."/>
            <person name="Chen J."/>
            <person name="Biggers E."/>
            <person name="Zhang J."/>
            <person name="Huang L."/>
            <person name="Zhang L."/>
            <person name="Miao W."/>
            <person name="Zhang J."/>
            <person name="Ye Z."/>
            <person name="Miao C."/>
            <person name="Lin Z."/>
            <person name="Wang H."/>
            <person name="Zhou H."/>
            <person name="Yim W.C."/>
            <person name="Priest H.D."/>
            <person name="Zheng C."/>
            <person name="Woodhouse M."/>
            <person name="Edger P.P."/>
            <person name="Guyot R."/>
            <person name="Guo H.B."/>
            <person name="Guo H."/>
            <person name="Zheng G."/>
            <person name="Singh R."/>
            <person name="Sharma A."/>
            <person name="Min X."/>
            <person name="Zheng Y."/>
            <person name="Lee H."/>
            <person name="Gurtowski J."/>
            <person name="Sedlazeck F.J."/>
            <person name="Harkess A."/>
            <person name="McKain M.R."/>
            <person name="Liao Z."/>
            <person name="Fang J."/>
            <person name="Liu J."/>
            <person name="Zhang X."/>
            <person name="Zhang Q."/>
            <person name="Hu W."/>
            <person name="Qin Y."/>
            <person name="Wang K."/>
            <person name="Chen L.Y."/>
            <person name="Shirley N."/>
            <person name="Lin Y.R."/>
            <person name="Liu L.Y."/>
            <person name="Hernandez A.G."/>
            <person name="Wright C.L."/>
            <person name="Bulone V."/>
            <person name="Tuskan G.A."/>
            <person name="Heath K."/>
            <person name="Zee F."/>
            <person name="Moore P.H."/>
            <person name="Sunkar R."/>
            <person name="Leebens-Mack J.H."/>
            <person name="Mockler T."/>
            <person name="Bennetzen J.L."/>
            <person name="Freeling M."/>
            <person name="Sankoff D."/>
            <person name="Paterson A.H."/>
            <person name="Zhu X."/>
            <person name="Yang X."/>
            <person name="Smith J.A."/>
            <person name="Cushman J.C."/>
            <person name="Paull R.E."/>
            <person name="Yu Q."/>
        </authorList>
    </citation>
    <scope>NUCLEOTIDE SEQUENCE [LARGE SCALE GENOMIC DNA]</scope>
    <source>
        <strain evidence="2">cv. F153</strain>
    </source>
</reference>
<keyword evidence="2" id="KW-1185">Reference proteome</keyword>
<dbReference type="GO" id="GO:0003677">
    <property type="term" value="F:DNA binding"/>
    <property type="evidence" value="ECO:0007669"/>
    <property type="project" value="InterPro"/>
</dbReference>
<dbReference type="InterPro" id="IPR050238">
    <property type="entry name" value="DNA_Rep/Repair_Clamp_Loader"/>
</dbReference>
<dbReference type="GO" id="GO:0006261">
    <property type="term" value="P:DNA-templated DNA replication"/>
    <property type="evidence" value="ECO:0007669"/>
    <property type="project" value="TreeGrafter"/>
</dbReference>
<dbReference type="OrthoDB" id="761538at2759"/>
<dbReference type="GeneID" id="109716384"/>
<accession>A0A6P5FV70</accession>
<dbReference type="FunFam" id="1.20.272.10:FF:000022">
    <property type="entry name" value="Replication factor C subunit 3"/>
    <property type="match status" value="1"/>
</dbReference>
<feature type="compositionally biased region" description="Polar residues" evidence="1">
    <location>
        <begin position="42"/>
        <end position="62"/>
    </location>
</feature>
<proteinExistence type="predicted"/>
<dbReference type="GO" id="GO:0006281">
    <property type="term" value="P:DNA repair"/>
    <property type="evidence" value="ECO:0007669"/>
    <property type="project" value="TreeGrafter"/>
</dbReference>
<dbReference type="GO" id="GO:0005634">
    <property type="term" value="C:nucleus"/>
    <property type="evidence" value="ECO:0007669"/>
    <property type="project" value="TreeGrafter"/>
</dbReference>
<gene>
    <name evidence="3" type="primary">LOC109716384</name>
</gene>
<dbReference type="FunFam" id="1.10.8.60:FF:000030">
    <property type="entry name" value="replication factor C subunit 3"/>
    <property type="match status" value="1"/>
</dbReference>
<dbReference type="GO" id="GO:0005663">
    <property type="term" value="C:DNA replication factor C complex"/>
    <property type="evidence" value="ECO:0007669"/>
    <property type="project" value="TreeGrafter"/>
</dbReference>
<evidence type="ECO:0000313" key="2">
    <source>
        <dbReference type="Proteomes" id="UP000515123"/>
    </source>
</evidence>
<reference evidence="3" key="2">
    <citation type="submission" date="2025-08" db="UniProtKB">
        <authorList>
            <consortium name="RefSeq"/>
        </authorList>
    </citation>
    <scope>IDENTIFICATION</scope>
    <source>
        <tissue evidence="3">Leaf</tissue>
    </source>
</reference>
<dbReference type="Pfam" id="PF22534">
    <property type="entry name" value="RFC_C"/>
    <property type="match status" value="1"/>
</dbReference>
<dbReference type="Gene3D" id="1.10.8.60">
    <property type="match status" value="1"/>
</dbReference>
<feature type="region of interest" description="Disordered" evidence="1">
    <location>
        <begin position="129"/>
        <end position="220"/>
    </location>
</feature>
<dbReference type="PANTHER" id="PTHR11669:SF25">
    <property type="entry name" value="OS02G0704966 PROTEIN"/>
    <property type="match status" value="1"/>
</dbReference>
<dbReference type="Pfam" id="PF21960">
    <property type="entry name" value="RCF1-5-like_lid"/>
    <property type="match status" value="1"/>
</dbReference>
<evidence type="ECO:0000313" key="3">
    <source>
        <dbReference type="RefSeq" id="XP_020097378.1"/>
    </source>
</evidence>
<dbReference type="Gramene" id="Aco016392.1.mrna1">
    <property type="protein sequence ID" value="Aco016392.1.mrna1"/>
    <property type="gene ID" value="Aco016392.1.path1"/>
</dbReference>
<dbReference type="SUPFAM" id="SSF52540">
    <property type="entry name" value="P-loop containing nucleoside triphosphate hydrolases"/>
    <property type="match status" value="1"/>
</dbReference>
<feature type="compositionally biased region" description="Polar residues" evidence="1">
    <location>
        <begin position="185"/>
        <end position="204"/>
    </location>
</feature>
<feature type="compositionally biased region" description="Low complexity" evidence="1">
    <location>
        <begin position="304"/>
        <end position="325"/>
    </location>
</feature>
<feature type="region of interest" description="Disordered" evidence="1">
    <location>
        <begin position="302"/>
        <end position="342"/>
    </location>
</feature>
<protein>
    <submittedName>
        <fullName evidence="3">Uncharacterized protein LOC109716384</fullName>
    </submittedName>
</protein>
<dbReference type="Pfam" id="PF13177">
    <property type="entry name" value="DNA_pol3_delta2"/>
    <property type="match status" value="1"/>
</dbReference>
<dbReference type="SUPFAM" id="SSF48019">
    <property type="entry name" value="post-AAA+ oligomerization domain-like"/>
    <property type="match status" value="1"/>
</dbReference>
<dbReference type="InterPro" id="IPR008921">
    <property type="entry name" value="DNA_pol3_clamp-load_cplx_C"/>
</dbReference>
<dbReference type="PANTHER" id="PTHR11669">
    <property type="entry name" value="REPLICATION FACTOR C / DNA POLYMERASE III GAMMA-TAU SUBUNIT"/>
    <property type="match status" value="1"/>
</dbReference>
<dbReference type="GO" id="GO:0003689">
    <property type="term" value="F:DNA clamp loader activity"/>
    <property type="evidence" value="ECO:0007669"/>
    <property type="project" value="TreeGrafter"/>
</dbReference>
<evidence type="ECO:0000256" key="1">
    <source>
        <dbReference type="SAM" id="MobiDB-lite"/>
    </source>
</evidence>
<dbReference type="InterPro" id="IPR027417">
    <property type="entry name" value="P-loop_NTPase"/>
</dbReference>
<dbReference type="FunFam" id="3.40.50.300:FF:001503">
    <property type="entry name" value="Replication factor C subunit 3"/>
    <property type="match status" value="1"/>
</dbReference>
<dbReference type="Proteomes" id="UP000515123">
    <property type="component" value="Linkage group 10"/>
</dbReference>
<organism evidence="2 3">
    <name type="scientific">Ananas comosus</name>
    <name type="common">Pineapple</name>
    <name type="synonym">Ananas ananas</name>
    <dbReference type="NCBI Taxonomy" id="4615"/>
    <lineage>
        <taxon>Eukaryota</taxon>
        <taxon>Viridiplantae</taxon>
        <taxon>Streptophyta</taxon>
        <taxon>Embryophyta</taxon>
        <taxon>Tracheophyta</taxon>
        <taxon>Spermatophyta</taxon>
        <taxon>Magnoliopsida</taxon>
        <taxon>Liliopsida</taxon>
        <taxon>Poales</taxon>
        <taxon>Bromeliaceae</taxon>
        <taxon>Bromelioideae</taxon>
        <taxon>Ananas</taxon>
    </lineage>
</organism>
<name>A0A6P5FV70_ANACO</name>
<feature type="compositionally biased region" description="Basic and acidic residues" evidence="1">
    <location>
        <begin position="103"/>
        <end position="115"/>
    </location>
</feature>
<dbReference type="AlphaFoldDB" id="A0A6P5FV70"/>
<dbReference type="Gene3D" id="3.40.50.300">
    <property type="entry name" value="P-loop containing nucleotide triphosphate hydrolases"/>
    <property type="match status" value="1"/>
</dbReference>
<feature type="region of interest" description="Disordered" evidence="1">
    <location>
        <begin position="1"/>
        <end position="115"/>
    </location>
</feature>